<keyword evidence="1" id="KW-1133">Transmembrane helix</keyword>
<dbReference type="Proteomes" id="UP001648503">
    <property type="component" value="Unassembled WGS sequence"/>
</dbReference>
<keyword evidence="1" id="KW-0812">Transmembrane</keyword>
<dbReference type="PROSITE" id="PS50275">
    <property type="entry name" value="SAC"/>
    <property type="match status" value="1"/>
</dbReference>
<name>A0ABQ8FN11_9FUNG</name>
<sequence>MALYQSLNLYTSLEAYTFEPVLADSSIPRESLVIRRTDGAVLLNAPPSPTLAQEQVTTIHGIMGIIRLNAGDHIIVITGCKRSGTLGGHDIFALTRHDILPVHKSQSLLTERQIQDDLTYLSMLADLLDSGFFYFSYTCDLTHTLQRQAQLGSVATLPIWQRADDRFFWNKFLQTPLISLTQNDPLKNNFSRFILPVICGFVTIVKATVHATPVVFAIISRRNQHRVGTRYHSRGIDDRGNVSNFVETEQILEVSGTGYMSSVVQTRGSIPLFWRQVINVKYQPKLVIEDRQSTATAFRNHFYEQFKFYGNQIVVNLINKHGYESPLGVEFANRVGEMKDERIRFIHFDFHENCRKMRWDRISVLIQSIQEDLDEQGYCIVTATGTNIPALIKSQTSVVRTNCIDCLDRTNVVQSVLARRSLNKQLHDLKLMSSPLEDFSDIAEFEHMFKNAWADNADEVSRLYSGTGALKTDFTRTGKRSAAGAMQDLSNSIIRYVKNNFLDGFRQDSFDLFLGNYRVDPAKISPFVGHKITPQFMLVAGLLILSSFCGLYMILIANDMWSLLLALLLAIACIATAIHYTTLFGTDFVALPQLVPDLWNPDPSMNSKYKESNTTDQGRFDIQMTEISQTTSLSSRTT</sequence>
<evidence type="ECO:0000313" key="4">
    <source>
        <dbReference type="Proteomes" id="UP001648503"/>
    </source>
</evidence>
<evidence type="ECO:0000313" key="3">
    <source>
        <dbReference type="EMBL" id="KAH6599592.1"/>
    </source>
</evidence>
<dbReference type="PANTHER" id="PTHR45662">
    <property type="entry name" value="PHOSPHATIDYLINOSITIDE PHOSPHATASE SAC1"/>
    <property type="match status" value="1"/>
</dbReference>
<proteinExistence type="predicted"/>
<feature type="domain" description="SAC" evidence="2">
    <location>
        <begin position="124"/>
        <end position="466"/>
    </location>
</feature>
<comment type="caution">
    <text evidence="3">The sequence shown here is derived from an EMBL/GenBank/DDBJ whole genome shotgun (WGS) entry which is preliminary data.</text>
</comment>
<keyword evidence="4" id="KW-1185">Reference proteome</keyword>
<reference evidence="3 4" key="1">
    <citation type="submission" date="2021-02" db="EMBL/GenBank/DDBJ databases">
        <title>Variation within the Batrachochytrium salamandrivorans European outbreak.</title>
        <authorList>
            <person name="Kelly M."/>
            <person name="Pasmans F."/>
            <person name="Shea T.P."/>
            <person name="Munoz J.F."/>
            <person name="Carranza S."/>
            <person name="Cuomo C.A."/>
            <person name="Martel A."/>
        </authorList>
    </citation>
    <scope>NUCLEOTIDE SEQUENCE [LARGE SCALE GENOMIC DNA]</scope>
    <source>
        <strain evidence="3 4">AMFP18/2</strain>
    </source>
</reference>
<protein>
    <recommendedName>
        <fullName evidence="2">SAC domain-containing protein</fullName>
    </recommendedName>
</protein>
<organism evidence="3 4">
    <name type="scientific">Batrachochytrium salamandrivorans</name>
    <dbReference type="NCBI Taxonomy" id="1357716"/>
    <lineage>
        <taxon>Eukaryota</taxon>
        <taxon>Fungi</taxon>
        <taxon>Fungi incertae sedis</taxon>
        <taxon>Chytridiomycota</taxon>
        <taxon>Chytridiomycota incertae sedis</taxon>
        <taxon>Chytridiomycetes</taxon>
        <taxon>Rhizophydiales</taxon>
        <taxon>Rhizophydiales incertae sedis</taxon>
        <taxon>Batrachochytrium</taxon>
    </lineage>
</organism>
<dbReference type="InterPro" id="IPR002013">
    <property type="entry name" value="SAC_dom"/>
</dbReference>
<evidence type="ECO:0000259" key="2">
    <source>
        <dbReference type="PROSITE" id="PS50275"/>
    </source>
</evidence>
<dbReference type="PANTHER" id="PTHR45662:SF2">
    <property type="entry name" value="PHOSPHATIDYLINOSITOL-3-PHOSPHATASE SAC1"/>
    <property type="match status" value="1"/>
</dbReference>
<evidence type="ECO:0000256" key="1">
    <source>
        <dbReference type="SAM" id="Phobius"/>
    </source>
</evidence>
<feature type="transmembrane region" description="Helical" evidence="1">
    <location>
        <begin position="536"/>
        <end position="555"/>
    </location>
</feature>
<dbReference type="EMBL" id="JAFCIX010000063">
    <property type="protein sequence ID" value="KAH6599592.1"/>
    <property type="molecule type" value="Genomic_DNA"/>
</dbReference>
<gene>
    <name evidence="3" type="ORF">BASA50_002934</name>
</gene>
<accession>A0ABQ8FN11</accession>
<keyword evidence="1" id="KW-0472">Membrane</keyword>
<dbReference type="Pfam" id="PF02383">
    <property type="entry name" value="Syja_N"/>
    <property type="match status" value="1"/>
</dbReference>
<feature type="transmembrane region" description="Helical" evidence="1">
    <location>
        <begin position="561"/>
        <end position="580"/>
    </location>
</feature>